<evidence type="ECO:0000256" key="5">
    <source>
        <dbReference type="ARBA" id="ARBA00023136"/>
    </source>
</evidence>
<evidence type="ECO:0000256" key="1">
    <source>
        <dbReference type="ARBA" id="ARBA00004370"/>
    </source>
</evidence>
<sequence length="546" mass="59827">MRFVVGRLPLRCVHRPVSTLRPSPLLCRFTPIRLQSTQAPAQEPPQPSEPPPAKAPTAGLFAVEHDSGRARHLSWSEKGEMQTEWREISSGTVDMKPASTSAGASIVGRFTSWLRQMFLPTNYPQSVHVSYLPYHILQFLEGIVGTVVGVLCNQALLVSVGISAEGSILGAVAVQWIIKDGAGEIAKLWFIRRYSPFFDSHPKTFNLIGSGSVLLGSGLQIAALLIPPTLENFLLCAAGGNVFKMVGGAIWLTCHIKFIRLFSKQGNMGDVAAKAESQGSVSQLLGYGVGVGLLAVSQSPAYLYSVFAVAAPLHLVTIAYMLRVATFELLTLPRLTFLAKDYAAGAGRPESEEERNLLFSLPSLAELERREEIGFYGEFFKHKEDNYLELAPKLEDIIASPTPATRETWDACVEAFNNNPYLLYPHMAADGTCKIAAFYRPSITTDNILRSALHAAFLERHIARVQASKDGPLEALGNREVLDPVLAKSQEWTTLHYLEFKNMLTDSGWQTDEIAFADRGRRVLWGSATHTQPPPPAPLSASSIEK</sequence>
<keyword evidence="4" id="KW-1133">Transmembrane helix</keyword>
<dbReference type="Pfam" id="PF04884">
    <property type="entry name" value="UVB_sens_prot"/>
    <property type="match status" value="1"/>
</dbReference>
<dbReference type="PANTHER" id="PTHR12770">
    <property type="entry name" value="RUS1 FAMILY PROTEIN C16ORF58"/>
    <property type="match status" value="1"/>
</dbReference>
<dbReference type="AlphaFoldDB" id="A0A0C3SEX2"/>
<dbReference type="Proteomes" id="UP000053257">
    <property type="component" value="Unassembled WGS sequence"/>
</dbReference>
<proteinExistence type="inferred from homology"/>
<name>A0A0C3SEX2_PHLG1</name>
<dbReference type="GO" id="GO:0016020">
    <property type="term" value="C:membrane"/>
    <property type="evidence" value="ECO:0007669"/>
    <property type="project" value="UniProtKB-SubCell"/>
</dbReference>
<dbReference type="InterPro" id="IPR054549">
    <property type="entry name" value="UVB_sens_RUS_dom"/>
</dbReference>
<protein>
    <recommendedName>
        <fullName evidence="7">Protein root UVB sensitive/RUS domain-containing protein</fullName>
    </recommendedName>
</protein>
<comment type="subcellular location">
    <subcellularLocation>
        <location evidence="1">Membrane</location>
    </subcellularLocation>
</comment>
<dbReference type="PANTHER" id="PTHR12770:SF31">
    <property type="entry name" value="RUS FAMILY MEMBER 1"/>
    <property type="match status" value="1"/>
</dbReference>
<evidence type="ECO:0000256" key="3">
    <source>
        <dbReference type="ARBA" id="ARBA00022692"/>
    </source>
</evidence>
<comment type="similarity">
    <text evidence="2">Belongs to the RUS1 family.</text>
</comment>
<dbReference type="EMBL" id="KN840449">
    <property type="protein sequence ID" value="KIP11080.1"/>
    <property type="molecule type" value="Genomic_DNA"/>
</dbReference>
<reference evidence="8 9" key="1">
    <citation type="journal article" date="2014" name="PLoS Genet.">
        <title>Analysis of the Phlebiopsis gigantea genome, transcriptome and secretome provides insight into its pioneer colonization strategies of wood.</title>
        <authorList>
            <person name="Hori C."/>
            <person name="Ishida T."/>
            <person name="Igarashi K."/>
            <person name="Samejima M."/>
            <person name="Suzuki H."/>
            <person name="Master E."/>
            <person name="Ferreira P."/>
            <person name="Ruiz-Duenas F.J."/>
            <person name="Held B."/>
            <person name="Canessa P."/>
            <person name="Larrondo L.F."/>
            <person name="Schmoll M."/>
            <person name="Druzhinina I.S."/>
            <person name="Kubicek C.P."/>
            <person name="Gaskell J.A."/>
            <person name="Kersten P."/>
            <person name="St John F."/>
            <person name="Glasner J."/>
            <person name="Sabat G."/>
            <person name="Splinter BonDurant S."/>
            <person name="Syed K."/>
            <person name="Yadav J."/>
            <person name="Mgbeahuruike A.C."/>
            <person name="Kovalchuk A."/>
            <person name="Asiegbu F.O."/>
            <person name="Lackner G."/>
            <person name="Hoffmeister D."/>
            <person name="Rencoret J."/>
            <person name="Gutierrez A."/>
            <person name="Sun H."/>
            <person name="Lindquist E."/>
            <person name="Barry K."/>
            <person name="Riley R."/>
            <person name="Grigoriev I.V."/>
            <person name="Henrissat B."/>
            <person name="Kues U."/>
            <person name="Berka R.M."/>
            <person name="Martinez A.T."/>
            <person name="Covert S.F."/>
            <person name="Blanchette R.A."/>
            <person name="Cullen D."/>
        </authorList>
    </citation>
    <scope>NUCLEOTIDE SEQUENCE [LARGE SCALE GENOMIC DNA]</scope>
    <source>
        <strain evidence="8 9">11061_1 CR5-6</strain>
    </source>
</reference>
<evidence type="ECO:0000256" key="2">
    <source>
        <dbReference type="ARBA" id="ARBA00007558"/>
    </source>
</evidence>
<evidence type="ECO:0000259" key="7">
    <source>
        <dbReference type="Pfam" id="PF04884"/>
    </source>
</evidence>
<dbReference type="InterPro" id="IPR006968">
    <property type="entry name" value="RUS_fam"/>
</dbReference>
<keyword evidence="5" id="KW-0472">Membrane</keyword>
<keyword evidence="9" id="KW-1185">Reference proteome</keyword>
<feature type="region of interest" description="Disordered" evidence="6">
    <location>
        <begin position="526"/>
        <end position="546"/>
    </location>
</feature>
<evidence type="ECO:0000256" key="4">
    <source>
        <dbReference type="ARBA" id="ARBA00022989"/>
    </source>
</evidence>
<feature type="compositionally biased region" description="Pro residues" evidence="6">
    <location>
        <begin position="42"/>
        <end position="54"/>
    </location>
</feature>
<evidence type="ECO:0000313" key="9">
    <source>
        <dbReference type="Proteomes" id="UP000053257"/>
    </source>
</evidence>
<evidence type="ECO:0000256" key="6">
    <source>
        <dbReference type="SAM" id="MobiDB-lite"/>
    </source>
</evidence>
<feature type="domain" description="Protein root UVB sensitive/RUS" evidence="7">
    <location>
        <begin position="110"/>
        <end position="343"/>
    </location>
</feature>
<organism evidence="8 9">
    <name type="scientific">Phlebiopsis gigantea (strain 11061_1 CR5-6)</name>
    <name type="common">White-rot fungus</name>
    <name type="synonym">Peniophora gigantea</name>
    <dbReference type="NCBI Taxonomy" id="745531"/>
    <lineage>
        <taxon>Eukaryota</taxon>
        <taxon>Fungi</taxon>
        <taxon>Dikarya</taxon>
        <taxon>Basidiomycota</taxon>
        <taxon>Agaricomycotina</taxon>
        <taxon>Agaricomycetes</taxon>
        <taxon>Polyporales</taxon>
        <taxon>Phanerochaetaceae</taxon>
        <taxon>Phlebiopsis</taxon>
    </lineage>
</organism>
<dbReference type="HOGENOM" id="CLU_015325_6_0_1"/>
<gene>
    <name evidence="8" type="ORF">PHLGIDRAFT_125187</name>
</gene>
<dbReference type="OrthoDB" id="19606at2759"/>
<accession>A0A0C3SEX2</accession>
<evidence type="ECO:0000313" key="8">
    <source>
        <dbReference type="EMBL" id="KIP11080.1"/>
    </source>
</evidence>
<feature type="region of interest" description="Disordered" evidence="6">
    <location>
        <begin position="37"/>
        <end position="57"/>
    </location>
</feature>
<keyword evidence="3" id="KW-0812">Transmembrane</keyword>